<evidence type="ECO:0000256" key="1">
    <source>
        <dbReference type="SAM" id="MobiDB-lite"/>
    </source>
</evidence>
<feature type="region of interest" description="Disordered" evidence="1">
    <location>
        <begin position="1"/>
        <end position="102"/>
    </location>
</feature>
<feature type="compositionally biased region" description="Polar residues" evidence="1">
    <location>
        <begin position="1"/>
        <end position="19"/>
    </location>
</feature>
<keyword evidence="2" id="KW-1185">Reference proteome</keyword>
<evidence type="ECO:0000313" key="2">
    <source>
        <dbReference type="Proteomes" id="UP000694861"/>
    </source>
</evidence>
<evidence type="ECO:0000313" key="3">
    <source>
        <dbReference type="RefSeq" id="XP_008245145.1"/>
    </source>
</evidence>
<feature type="compositionally biased region" description="Low complexity" evidence="1">
    <location>
        <begin position="58"/>
        <end position="70"/>
    </location>
</feature>
<accession>A0ABM0PVI3</accession>
<name>A0ABM0PVI3_PRUMU</name>
<organism evidence="2 3">
    <name type="scientific">Prunus mume</name>
    <name type="common">Japanese apricot</name>
    <name type="synonym">Armeniaca mume</name>
    <dbReference type="NCBI Taxonomy" id="102107"/>
    <lineage>
        <taxon>Eukaryota</taxon>
        <taxon>Viridiplantae</taxon>
        <taxon>Streptophyta</taxon>
        <taxon>Embryophyta</taxon>
        <taxon>Tracheophyta</taxon>
        <taxon>Spermatophyta</taxon>
        <taxon>Magnoliopsida</taxon>
        <taxon>eudicotyledons</taxon>
        <taxon>Gunneridae</taxon>
        <taxon>Pentapetalae</taxon>
        <taxon>rosids</taxon>
        <taxon>fabids</taxon>
        <taxon>Rosales</taxon>
        <taxon>Rosaceae</taxon>
        <taxon>Amygdaloideae</taxon>
        <taxon>Amygdaleae</taxon>
        <taxon>Prunus</taxon>
    </lineage>
</organism>
<dbReference type="RefSeq" id="XP_008245145.1">
    <property type="nucleotide sequence ID" value="XM_008246923.1"/>
</dbReference>
<dbReference type="GeneID" id="103343256"/>
<gene>
    <name evidence="3" type="primary">LOC103343256</name>
</gene>
<reference evidence="2" key="1">
    <citation type="journal article" date="2012" name="Nat. Commun.">
        <title>The genome of Prunus mume.</title>
        <authorList>
            <person name="Zhang Q."/>
            <person name="Chen W."/>
            <person name="Sun L."/>
            <person name="Zhao F."/>
            <person name="Huang B."/>
            <person name="Yang W."/>
            <person name="Tao Y."/>
            <person name="Wang J."/>
            <person name="Yuan Z."/>
            <person name="Fan G."/>
            <person name="Xing Z."/>
            <person name="Han C."/>
            <person name="Pan H."/>
            <person name="Zhong X."/>
            <person name="Shi W."/>
            <person name="Liang X."/>
            <person name="Du D."/>
            <person name="Sun F."/>
            <person name="Xu Z."/>
            <person name="Hao R."/>
            <person name="Lv T."/>
            <person name="Lv Y."/>
            <person name="Zheng Z."/>
            <person name="Sun M."/>
            <person name="Luo L."/>
            <person name="Cai M."/>
            <person name="Gao Y."/>
            <person name="Wang J."/>
            <person name="Yin Y."/>
            <person name="Xu X."/>
            <person name="Cheng T."/>
            <person name="Wang J."/>
        </authorList>
    </citation>
    <scope>NUCLEOTIDE SEQUENCE [LARGE SCALE GENOMIC DNA]</scope>
</reference>
<reference evidence="3" key="2">
    <citation type="submission" date="2025-08" db="UniProtKB">
        <authorList>
            <consortium name="RefSeq"/>
        </authorList>
    </citation>
    <scope>IDENTIFICATION</scope>
</reference>
<sequence length="102" mass="11394">MADGSRSQTEAEQLNQSPQEMVRNRFSGHRRTLYEQEPQGERTEQVLQQNDNSEAENTDQNNETNNINENYFSAFGSTDVGIQDAYNEEGGSGDQARTGGNC</sequence>
<proteinExistence type="predicted"/>
<dbReference type="Proteomes" id="UP000694861">
    <property type="component" value="Unplaced"/>
</dbReference>
<protein>
    <submittedName>
        <fullName evidence="3">Uncharacterized protein LOC103343256</fullName>
    </submittedName>
</protein>